<keyword evidence="1 5" id="KW-0489">Methyltransferase</keyword>
<keyword evidence="6" id="KW-1185">Reference proteome</keyword>
<dbReference type="GO" id="GO:0032259">
    <property type="term" value="P:methylation"/>
    <property type="evidence" value="ECO:0007669"/>
    <property type="project" value="UniProtKB-KW"/>
</dbReference>
<dbReference type="PANTHER" id="PTHR43464:SF19">
    <property type="entry name" value="UBIQUINONE BIOSYNTHESIS O-METHYLTRANSFERASE, MITOCHONDRIAL"/>
    <property type="match status" value="1"/>
</dbReference>
<evidence type="ECO:0000259" key="4">
    <source>
        <dbReference type="Pfam" id="PF13649"/>
    </source>
</evidence>
<feature type="domain" description="Methyltransferase" evidence="4">
    <location>
        <begin position="66"/>
        <end position="152"/>
    </location>
</feature>
<dbReference type="InterPro" id="IPR029063">
    <property type="entry name" value="SAM-dependent_MTases_sf"/>
</dbReference>
<keyword evidence="3" id="KW-0949">S-adenosyl-L-methionine</keyword>
<dbReference type="Gene3D" id="3.40.50.150">
    <property type="entry name" value="Vaccinia Virus protein VP39"/>
    <property type="match status" value="1"/>
</dbReference>
<gene>
    <name evidence="5" type="ORF">BC793_12250</name>
</gene>
<dbReference type="NCBIfam" id="NF004851">
    <property type="entry name" value="PRK06202.1"/>
    <property type="match status" value="1"/>
</dbReference>
<dbReference type="InterPro" id="IPR041698">
    <property type="entry name" value="Methyltransf_25"/>
</dbReference>
<dbReference type="CDD" id="cd02440">
    <property type="entry name" value="AdoMet_MTases"/>
    <property type="match status" value="1"/>
</dbReference>
<accession>A0A316F4P3</accession>
<dbReference type="GO" id="GO:0008168">
    <property type="term" value="F:methyltransferase activity"/>
    <property type="evidence" value="ECO:0007669"/>
    <property type="project" value="UniProtKB-KW"/>
</dbReference>
<dbReference type="SUPFAM" id="SSF53335">
    <property type="entry name" value="S-adenosyl-L-methionine-dependent methyltransferases"/>
    <property type="match status" value="1"/>
</dbReference>
<dbReference type="AlphaFoldDB" id="A0A316F4P3"/>
<dbReference type="OrthoDB" id="9800454at2"/>
<evidence type="ECO:0000313" key="6">
    <source>
        <dbReference type="Proteomes" id="UP000245697"/>
    </source>
</evidence>
<dbReference type="RefSeq" id="WP_109600816.1">
    <property type="nucleotide sequence ID" value="NZ_BONA01000075.1"/>
</dbReference>
<evidence type="ECO:0000313" key="5">
    <source>
        <dbReference type="EMBL" id="PWK39478.1"/>
    </source>
</evidence>
<reference evidence="5 6" key="1">
    <citation type="submission" date="2018-05" db="EMBL/GenBank/DDBJ databases">
        <title>Genomic Encyclopedia of Archaeal and Bacterial Type Strains, Phase II (KMG-II): from individual species to whole genera.</title>
        <authorList>
            <person name="Goeker M."/>
        </authorList>
    </citation>
    <scope>NUCLEOTIDE SEQUENCE [LARGE SCALE GENOMIC DNA]</scope>
    <source>
        <strain evidence="5 6">DSM 45184</strain>
    </source>
</reference>
<keyword evidence="2" id="KW-0808">Transferase</keyword>
<protein>
    <submittedName>
        <fullName evidence="5">2-polyprenyl-3-methyl-5-hydroxy-6-metoxy-1, 4-benzoquinol methylase</fullName>
    </submittedName>
</protein>
<organism evidence="5 6">
    <name type="scientific">Actinoplanes xinjiangensis</name>
    <dbReference type="NCBI Taxonomy" id="512350"/>
    <lineage>
        <taxon>Bacteria</taxon>
        <taxon>Bacillati</taxon>
        <taxon>Actinomycetota</taxon>
        <taxon>Actinomycetes</taxon>
        <taxon>Micromonosporales</taxon>
        <taxon>Micromonosporaceae</taxon>
        <taxon>Actinoplanes</taxon>
    </lineage>
</organism>
<dbReference type="PANTHER" id="PTHR43464">
    <property type="entry name" value="METHYLTRANSFERASE"/>
    <property type="match status" value="1"/>
</dbReference>
<dbReference type="Pfam" id="PF13649">
    <property type="entry name" value="Methyltransf_25"/>
    <property type="match status" value="1"/>
</dbReference>
<dbReference type="Proteomes" id="UP000245697">
    <property type="component" value="Unassembled WGS sequence"/>
</dbReference>
<sequence length="234" mass="26502">MLSRTGFARRDTDAQEFMDAADCDPDRLERTYRQFRTVNGLVSGWRRIYRQWIRPCLDTHRPTTLLDIGFGGGDISRALARWATRDGLMLQVTAIDPDERALRHVRGLPTAGVRFEQASSADLVARGEHYDVVVSNHLLHHLDAGALAALLSDSEALSRRLVVHNDLSRGRAGYGLYAVATLPFARRSFIHQDGLLSIRRSYRRPELEAVVPPGWRVKSMFPQRLLLVHEGTHR</sequence>
<name>A0A316F4P3_9ACTN</name>
<comment type="caution">
    <text evidence="5">The sequence shown here is derived from an EMBL/GenBank/DDBJ whole genome shotgun (WGS) entry which is preliminary data.</text>
</comment>
<evidence type="ECO:0000256" key="2">
    <source>
        <dbReference type="ARBA" id="ARBA00022679"/>
    </source>
</evidence>
<dbReference type="EMBL" id="QGGR01000022">
    <property type="protein sequence ID" value="PWK39478.1"/>
    <property type="molecule type" value="Genomic_DNA"/>
</dbReference>
<evidence type="ECO:0000256" key="1">
    <source>
        <dbReference type="ARBA" id="ARBA00022603"/>
    </source>
</evidence>
<evidence type="ECO:0000256" key="3">
    <source>
        <dbReference type="ARBA" id="ARBA00022691"/>
    </source>
</evidence>
<proteinExistence type="predicted"/>